<evidence type="ECO:0000313" key="4">
    <source>
        <dbReference type="EMBL" id="KIH99552.1"/>
    </source>
</evidence>
<dbReference type="InterPro" id="IPR002068">
    <property type="entry name" value="A-crystallin/Hsp20_dom"/>
</dbReference>
<reference evidence="5" key="1">
    <citation type="journal article" date="2015" name="Chem. Biol.">
        <title>Structure, bioactivity, and resistance mechanism of streptomonomicin, an unusual lasso Peptide from an understudied halophilic actinomycete.</title>
        <authorList>
            <person name="Metelev M."/>
            <person name="Tietz J.I."/>
            <person name="Melby J.O."/>
            <person name="Blair P.M."/>
            <person name="Zhu L."/>
            <person name="Livnat I."/>
            <person name="Severinov K."/>
            <person name="Mitchell D.A."/>
        </authorList>
    </citation>
    <scope>NUCLEOTIDE SEQUENCE [LARGE SCALE GENOMIC DNA]</scope>
    <source>
        <strain evidence="5">YIM 90003</strain>
    </source>
</reference>
<name>A0A0C2JRU9_9ACTN</name>
<keyword evidence="5" id="KW-1185">Reference proteome</keyword>
<dbReference type="SUPFAM" id="SSF49764">
    <property type="entry name" value="HSP20-like chaperones"/>
    <property type="match status" value="1"/>
</dbReference>
<dbReference type="STRING" id="183763.LP52_06625"/>
<dbReference type="PROSITE" id="PS01031">
    <property type="entry name" value="SHSP"/>
    <property type="match status" value="1"/>
</dbReference>
<comment type="similarity">
    <text evidence="1 2">Belongs to the small heat shock protein (HSP20) family.</text>
</comment>
<dbReference type="Proteomes" id="UP000031675">
    <property type="component" value="Unassembled WGS sequence"/>
</dbReference>
<dbReference type="CDD" id="cd06464">
    <property type="entry name" value="ACD_sHsps-like"/>
    <property type="match status" value="1"/>
</dbReference>
<evidence type="ECO:0000259" key="3">
    <source>
        <dbReference type="PROSITE" id="PS01031"/>
    </source>
</evidence>
<organism evidence="4 5">
    <name type="scientific">Streptomonospora alba</name>
    <dbReference type="NCBI Taxonomy" id="183763"/>
    <lineage>
        <taxon>Bacteria</taxon>
        <taxon>Bacillati</taxon>
        <taxon>Actinomycetota</taxon>
        <taxon>Actinomycetes</taxon>
        <taxon>Streptosporangiales</taxon>
        <taxon>Nocardiopsidaceae</taxon>
        <taxon>Streptomonospora</taxon>
    </lineage>
</organism>
<dbReference type="PANTHER" id="PTHR11527">
    <property type="entry name" value="HEAT-SHOCK PROTEIN 20 FAMILY MEMBER"/>
    <property type="match status" value="1"/>
</dbReference>
<gene>
    <name evidence="4" type="ORF">LP52_06625</name>
</gene>
<dbReference type="EMBL" id="JROO01000010">
    <property type="protein sequence ID" value="KIH99552.1"/>
    <property type="molecule type" value="Genomic_DNA"/>
</dbReference>
<dbReference type="Pfam" id="PF00011">
    <property type="entry name" value="HSP20"/>
    <property type="match status" value="1"/>
</dbReference>
<evidence type="ECO:0000256" key="1">
    <source>
        <dbReference type="PROSITE-ProRule" id="PRU00285"/>
    </source>
</evidence>
<evidence type="ECO:0000256" key="2">
    <source>
        <dbReference type="RuleBase" id="RU003616"/>
    </source>
</evidence>
<evidence type="ECO:0000313" key="5">
    <source>
        <dbReference type="Proteomes" id="UP000031675"/>
    </source>
</evidence>
<dbReference type="RefSeq" id="WP_040271651.1">
    <property type="nucleotide sequence ID" value="NZ_JROO01000010.1"/>
</dbReference>
<feature type="domain" description="SHSP" evidence="3">
    <location>
        <begin position="40"/>
        <end position="155"/>
    </location>
</feature>
<dbReference type="OrthoDB" id="3429408at2"/>
<dbReference type="AlphaFoldDB" id="A0A0C2JRU9"/>
<dbReference type="InterPro" id="IPR008978">
    <property type="entry name" value="HSP20-like_chaperone"/>
</dbReference>
<proteinExistence type="inferred from homology"/>
<protein>
    <recommendedName>
        <fullName evidence="3">SHSP domain-containing protein</fullName>
    </recommendedName>
</protein>
<accession>A0A0C2JRU9</accession>
<dbReference type="Gene3D" id="2.60.40.790">
    <property type="match status" value="1"/>
</dbReference>
<sequence length="159" mass="17499">MATQRKSTSNPFSGLVDFVSDLNRMSDEMHSRGHDQTEARSHVNAWTPLLDIAASGDQLIIHADLAGVDAEDVEVTYTAPTLSIAGERRLRDGAPHQGDYHTKELSWGRFRRNVTLPEGVREGDIAVTLSQGLLRVTVERYTRAEGPAHLPVADSPSQR</sequence>
<comment type="caution">
    <text evidence="4">The sequence shown here is derived from an EMBL/GenBank/DDBJ whole genome shotgun (WGS) entry which is preliminary data.</text>
</comment>
<dbReference type="InterPro" id="IPR031107">
    <property type="entry name" value="Small_HSP"/>
</dbReference>